<protein>
    <recommendedName>
        <fullName evidence="1">Isopenicillin N synthase-like Fe(2+) 2OG dioxygenase domain-containing protein</fullName>
    </recommendedName>
</protein>
<name>A0A7N2MYF8_QUELO</name>
<dbReference type="EnsemblPlants" id="QL11p040254:mrna">
    <property type="protein sequence ID" value="QL11p040254:mrna"/>
    <property type="gene ID" value="QL11p040254"/>
</dbReference>
<reference evidence="2" key="2">
    <citation type="submission" date="2021-01" db="UniProtKB">
        <authorList>
            <consortium name="EnsemblPlants"/>
        </authorList>
    </citation>
    <scope>IDENTIFICATION</scope>
</reference>
<dbReference type="SUPFAM" id="SSF51197">
    <property type="entry name" value="Clavaminate synthase-like"/>
    <property type="match status" value="1"/>
</dbReference>
<dbReference type="AlphaFoldDB" id="A0A7N2MYF8"/>
<dbReference type="Gene3D" id="2.60.120.330">
    <property type="entry name" value="B-lactam Antibiotic, Isopenicillin N Synthase, Chain"/>
    <property type="match status" value="1"/>
</dbReference>
<dbReference type="EMBL" id="LRBV02000011">
    <property type="status" value="NOT_ANNOTATED_CDS"/>
    <property type="molecule type" value="Genomic_DNA"/>
</dbReference>
<sequence>MCENFDRSKRVWSNDEYESVEHRVMVNSEKERYSYPFFLLPALSTVVEPLEELTNEQNPAKYRAYNWGEFISNRNQSNYQKQKVENLQISDFKISE</sequence>
<evidence type="ECO:0000313" key="3">
    <source>
        <dbReference type="Proteomes" id="UP000594261"/>
    </source>
</evidence>
<dbReference type="InterPro" id="IPR027443">
    <property type="entry name" value="IPNS-like_sf"/>
</dbReference>
<evidence type="ECO:0000259" key="1">
    <source>
        <dbReference type="Pfam" id="PF03171"/>
    </source>
</evidence>
<dbReference type="InterPro" id="IPR044861">
    <property type="entry name" value="IPNS-like_FE2OG_OXY"/>
</dbReference>
<dbReference type="InterPro" id="IPR050231">
    <property type="entry name" value="Iron_ascorbate_oxido_reductase"/>
</dbReference>
<keyword evidence="3" id="KW-1185">Reference proteome</keyword>
<evidence type="ECO:0000313" key="2">
    <source>
        <dbReference type="EnsemblPlants" id="QL11p040254:mrna"/>
    </source>
</evidence>
<dbReference type="Gramene" id="QL11p040254:mrna">
    <property type="protein sequence ID" value="QL11p040254:mrna"/>
    <property type="gene ID" value="QL11p040254"/>
</dbReference>
<proteinExistence type="predicted"/>
<accession>A0A7N2MYF8</accession>
<dbReference type="PANTHER" id="PTHR47990">
    <property type="entry name" value="2-OXOGLUTARATE (2OG) AND FE(II)-DEPENDENT OXYGENASE SUPERFAMILY PROTEIN-RELATED"/>
    <property type="match status" value="1"/>
</dbReference>
<dbReference type="Proteomes" id="UP000594261">
    <property type="component" value="Chromosome 11"/>
</dbReference>
<dbReference type="Pfam" id="PF03171">
    <property type="entry name" value="2OG-FeII_Oxy"/>
    <property type="match status" value="1"/>
</dbReference>
<reference evidence="2 3" key="1">
    <citation type="journal article" date="2016" name="G3 (Bethesda)">
        <title>First Draft Assembly and Annotation of the Genome of a California Endemic Oak Quercus lobata Nee (Fagaceae).</title>
        <authorList>
            <person name="Sork V.L."/>
            <person name="Fitz-Gibbon S.T."/>
            <person name="Puiu D."/>
            <person name="Crepeau M."/>
            <person name="Gugger P.F."/>
            <person name="Sherman R."/>
            <person name="Stevens K."/>
            <person name="Langley C.H."/>
            <person name="Pellegrini M."/>
            <person name="Salzberg S.L."/>
        </authorList>
    </citation>
    <scope>NUCLEOTIDE SEQUENCE [LARGE SCALE GENOMIC DNA]</scope>
    <source>
        <strain evidence="2 3">cv. SW786</strain>
    </source>
</reference>
<dbReference type="OMA" id="PANYNEY"/>
<feature type="domain" description="Isopenicillin N synthase-like Fe(2+) 2OG dioxygenase" evidence="1">
    <location>
        <begin position="10"/>
        <end position="41"/>
    </location>
</feature>
<dbReference type="InParanoid" id="A0A7N2MYF8"/>
<organism evidence="2 3">
    <name type="scientific">Quercus lobata</name>
    <name type="common">Valley oak</name>
    <dbReference type="NCBI Taxonomy" id="97700"/>
    <lineage>
        <taxon>Eukaryota</taxon>
        <taxon>Viridiplantae</taxon>
        <taxon>Streptophyta</taxon>
        <taxon>Embryophyta</taxon>
        <taxon>Tracheophyta</taxon>
        <taxon>Spermatophyta</taxon>
        <taxon>Magnoliopsida</taxon>
        <taxon>eudicotyledons</taxon>
        <taxon>Gunneridae</taxon>
        <taxon>Pentapetalae</taxon>
        <taxon>rosids</taxon>
        <taxon>fabids</taxon>
        <taxon>Fagales</taxon>
        <taxon>Fagaceae</taxon>
        <taxon>Quercus</taxon>
    </lineage>
</organism>